<accession>A0A6A6I6D8</accession>
<dbReference type="PROSITE" id="PS00086">
    <property type="entry name" value="CYTOCHROME_P450"/>
    <property type="match status" value="1"/>
</dbReference>
<dbReference type="SUPFAM" id="SSF48264">
    <property type="entry name" value="Cytochrome P450"/>
    <property type="match status" value="1"/>
</dbReference>
<dbReference type="Proteomes" id="UP000800094">
    <property type="component" value="Unassembled WGS sequence"/>
</dbReference>
<evidence type="ECO:0000256" key="3">
    <source>
        <dbReference type="ARBA" id="ARBA00022617"/>
    </source>
</evidence>
<dbReference type="Gene3D" id="1.10.630.10">
    <property type="entry name" value="Cytochrome P450"/>
    <property type="match status" value="1"/>
</dbReference>
<evidence type="ECO:0000256" key="8">
    <source>
        <dbReference type="SAM" id="Phobius"/>
    </source>
</evidence>
<gene>
    <name evidence="9" type="ORF">BU26DRAFT_488679</name>
</gene>
<dbReference type="InterPro" id="IPR001128">
    <property type="entry name" value="Cyt_P450"/>
</dbReference>
<dbReference type="InterPro" id="IPR050121">
    <property type="entry name" value="Cytochrome_P450_monoxygenase"/>
</dbReference>
<evidence type="ECO:0000256" key="2">
    <source>
        <dbReference type="ARBA" id="ARBA00010617"/>
    </source>
</evidence>
<keyword evidence="8" id="KW-0472">Membrane</keyword>
<reference evidence="9" key="1">
    <citation type="journal article" date="2020" name="Stud. Mycol.">
        <title>101 Dothideomycetes genomes: a test case for predicting lifestyles and emergence of pathogens.</title>
        <authorList>
            <person name="Haridas S."/>
            <person name="Albert R."/>
            <person name="Binder M."/>
            <person name="Bloem J."/>
            <person name="Labutti K."/>
            <person name="Salamov A."/>
            <person name="Andreopoulos B."/>
            <person name="Baker S."/>
            <person name="Barry K."/>
            <person name="Bills G."/>
            <person name="Bluhm B."/>
            <person name="Cannon C."/>
            <person name="Castanera R."/>
            <person name="Culley D."/>
            <person name="Daum C."/>
            <person name="Ezra D."/>
            <person name="Gonzalez J."/>
            <person name="Henrissat B."/>
            <person name="Kuo A."/>
            <person name="Liang C."/>
            <person name="Lipzen A."/>
            <person name="Lutzoni F."/>
            <person name="Magnuson J."/>
            <person name="Mondo S."/>
            <person name="Nolan M."/>
            <person name="Ohm R."/>
            <person name="Pangilinan J."/>
            <person name="Park H.-J."/>
            <person name="Ramirez L."/>
            <person name="Alfaro M."/>
            <person name="Sun H."/>
            <person name="Tritt A."/>
            <person name="Yoshinaga Y."/>
            <person name="Zwiers L.-H."/>
            <person name="Turgeon B."/>
            <person name="Goodwin S."/>
            <person name="Spatafora J."/>
            <person name="Crous P."/>
            <person name="Grigoriev I."/>
        </authorList>
    </citation>
    <scope>NUCLEOTIDE SEQUENCE</scope>
    <source>
        <strain evidence="9">CBS 122368</strain>
    </source>
</reference>
<dbReference type="GO" id="GO:0004497">
    <property type="term" value="F:monooxygenase activity"/>
    <property type="evidence" value="ECO:0007669"/>
    <property type="project" value="UniProtKB-KW"/>
</dbReference>
<dbReference type="AlphaFoldDB" id="A0A6A6I6D8"/>
<evidence type="ECO:0000256" key="5">
    <source>
        <dbReference type="ARBA" id="ARBA00023004"/>
    </source>
</evidence>
<evidence type="ECO:0000256" key="1">
    <source>
        <dbReference type="ARBA" id="ARBA00001971"/>
    </source>
</evidence>
<dbReference type="InterPro" id="IPR017972">
    <property type="entry name" value="Cyt_P450_CS"/>
</dbReference>
<proteinExistence type="inferred from homology"/>
<protein>
    <submittedName>
        <fullName evidence="9">Cytochrome P450 monooxygenase-like protein</fullName>
    </submittedName>
</protein>
<evidence type="ECO:0000313" key="9">
    <source>
        <dbReference type="EMBL" id="KAF2245921.1"/>
    </source>
</evidence>
<dbReference type="PRINTS" id="PR00463">
    <property type="entry name" value="EP450I"/>
</dbReference>
<dbReference type="GO" id="GO:0020037">
    <property type="term" value="F:heme binding"/>
    <property type="evidence" value="ECO:0007669"/>
    <property type="project" value="InterPro"/>
</dbReference>
<keyword evidence="8" id="KW-0812">Transmembrane</keyword>
<evidence type="ECO:0000256" key="7">
    <source>
        <dbReference type="RuleBase" id="RU000461"/>
    </source>
</evidence>
<evidence type="ECO:0000256" key="4">
    <source>
        <dbReference type="ARBA" id="ARBA00022723"/>
    </source>
</evidence>
<feature type="binding site" description="axial binding residue" evidence="6">
    <location>
        <position position="438"/>
    </location>
    <ligand>
        <name>heme</name>
        <dbReference type="ChEBI" id="CHEBI:30413"/>
    </ligand>
    <ligandPart>
        <name>Fe</name>
        <dbReference type="ChEBI" id="CHEBI:18248"/>
    </ligandPart>
</feature>
<sequence length="495" mass="57059">MAVLGLSISQLILYFCGYLIFSLLRAVYYAFLHPLAKIPGPKLRAAFYFPHFWEIYTGDVVFNWHALHEKYGDIVRISPTWVSVIKPEAWRDIYGHSIKTPIPKDPDIYFKDQNGVADIVSSNDADHTRIRRLLNYAFSDQALRSQEDIINSYITVLIDKLHEKANSNTPVDIMRWLNFTTFDIFGDLCFGESFGALETEQYNAWVANLFKGLKIARMFRVFRAYPIVGVPLFSLLKVFPALAKAKHRHEMFTAERTEKRMNAKTSRKDFMSYILKHNDEKGMTRAEIMGTMGIMIIAGSETSATLLSGAVYYLLKNREWLAKVQEELRTTFNKESEMTFASLSQLKIINAVIMETFRMYPPAPTTLPRLTTEEGAMVCGTFIPPKCSVGIAQYPAYRSSRNFNNPDTYAPQRFLDDPEYKDDKRSIIQPFSVGPRNCIGQNLAWSEIRTILARLIWNFDMELLDECKGWEDQKVFILWDKPSIMVRLKPRTSIL</sequence>
<comment type="cofactor">
    <cofactor evidence="1 6">
        <name>heme</name>
        <dbReference type="ChEBI" id="CHEBI:30413"/>
    </cofactor>
</comment>
<keyword evidence="3 6" id="KW-0349">Heme</keyword>
<keyword evidence="5 6" id="KW-0408">Iron</keyword>
<name>A0A6A6I6D8_9PLEO</name>
<keyword evidence="7 9" id="KW-0503">Monooxygenase</keyword>
<dbReference type="RefSeq" id="XP_033680925.1">
    <property type="nucleotide sequence ID" value="XM_033825988.1"/>
</dbReference>
<evidence type="ECO:0000256" key="6">
    <source>
        <dbReference type="PIRSR" id="PIRSR602401-1"/>
    </source>
</evidence>
<keyword evidence="10" id="KW-1185">Reference proteome</keyword>
<dbReference type="InterPro" id="IPR002401">
    <property type="entry name" value="Cyt_P450_E_grp-I"/>
</dbReference>
<keyword evidence="7" id="KW-0560">Oxidoreductase</keyword>
<evidence type="ECO:0000313" key="10">
    <source>
        <dbReference type="Proteomes" id="UP000800094"/>
    </source>
</evidence>
<dbReference type="CDD" id="cd11058">
    <property type="entry name" value="CYP60B-like"/>
    <property type="match status" value="1"/>
</dbReference>
<dbReference type="PANTHER" id="PTHR24305">
    <property type="entry name" value="CYTOCHROME P450"/>
    <property type="match status" value="1"/>
</dbReference>
<keyword evidence="4 6" id="KW-0479">Metal-binding</keyword>
<organism evidence="9 10">
    <name type="scientific">Trematosphaeria pertusa</name>
    <dbReference type="NCBI Taxonomy" id="390896"/>
    <lineage>
        <taxon>Eukaryota</taxon>
        <taxon>Fungi</taxon>
        <taxon>Dikarya</taxon>
        <taxon>Ascomycota</taxon>
        <taxon>Pezizomycotina</taxon>
        <taxon>Dothideomycetes</taxon>
        <taxon>Pleosporomycetidae</taxon>
        <taxon>Pleosporales</taxon>
        <taxon>Massarineae</taxon>
        <taxon>Trematosphaeriaceae</taxon>
        <taxon>Trematosphaeria</taxon>
    </lineage>
</organism>
<dbReference type="PRINTS" id="PR00385">
    <property type="entry name" value="P450"/>
</dbReference>
<comment type="similarity">
    <text evidence="2 7">Belongs to the cytochrome P450 family.</text>
</comment>
<dbReference type="Pfam" id="PF00067">
    <property type="entry name" value="p450"/>
    <property type="match status" value="1"/>
</dbReference>
<feature type="transmembrane region" description="Helical" evidence="8">
    <location>
        <begin position="12"/>
        <end position="32"/>
    </location>
</feature>
<dbReference type="GeneID" id="54579318"/>
<feature type="transmembrane region" description="Helical" evidence="8">
    <location>
        <begin position="288"/>
        <end position="315"/>
    </location>
</feature>
<keyword evidence="8" id="KW-1133">Transmembrane helix</keyword>
<dbReference type="PANTHER" id="PTHR24305:SF210">
    <property type="entry name" value="CYTOCHROME P450 MONOOXYGENASE ASQL-RELATED"/>
    <property type="match status" value="1"/>
</dbReference>
<dbReference type="GO" id="GO:0005506">
    <property type="term" value="F:iron ion binding"/>
    <property type="evidence" value="ECO:0007669"/>
    <property type="project" value="InterPro"/>
</dbReference>
<dbReference type="EMBL" id="ML987199">
    <property type="protein sequence ID" value="KAF2245921.1"/>
    <property type="molecule type" value="Genomic_DNA"/>
</dbReference>
<feature type="transmembrane region" description="Helical" evidence="8">
    <location>
        <begin position="224"/>
        <end position="243"/>
    </location>
</feature>
<dbReference type="OrthoDB" id="1470350at2759"/>
<dbReference type="GO" id="GO:0016705">
    <property type="term" value="F:oxidoreductase activity, acting on paired donors, with incorporation or reduction of molecular oxygen"/>
    <property type="evidence" value="ECO:0007669"/>
    <property type="project" value="InterPro"/>
</dbReference>
<dbReference type="InterPro" id="IPR036396">
    <property type="entry name" value="Cyt_P450_sf"/>
</dbReference>